<feature type="compositionally biased region" description="Polar residues" evidence="2">
    <location>
        <begin position="2809"/>
        <end position="2818"/>
    </location>
</feature>
<feature type="region of interest" description="Disordered" evidence="2">
    <location>
        <begin position="2089"/>
        <end position="2114"/>
    </location>
</feature>
<gene>
    <name evidence="3" type="ORF">g.15628</name>
</gene>
<feature type="coiled-coil region" evidence="1">
    <location>
        <begin position="1950"/>
        <end position="2085"/>
    </location>
</feature>
<evidence type="ECO:0000256" key="2">
    <source>
        <dbReference type="SAM" id="MobiDB-lite"/>
    </source>
</evidence>
<feature type="region of interest" description="Disordered" evidence="2">
    <location>
        <begin position="1863"/>
        <end position="1902"/>
    </location>
</feature>
<feature type="compositionally biased region" description="Basic and acidic residues" evidence="2">
    <location>
        <begin position="944"/>
        <end position="956"/>
    </location>
</feature>
<feature type="compositionally biased region" description="Low complexity" evidence="2">
    <location>
        <begin position="404"/>
        <end position="417"/>
    </location>
</feature>
<feature type="region of interest" description="Disordered" evidence="2">
    <location>
        <begin position="402"/>
        <end position="453"/>
    </location>
</feature>
<protein>
    <recommendedName>
        <fullName evidence="4">Protein lava lamp-like</fullName>
    </recommendedName>
</protein>
<feature type="coiled-coil region" evidence="1">
    <location>
        <begin position="543"/>
        <end position="636"/>
    </location>
</feature>
<proteinExistence type="predicted"/>
<feature type="compositionally biased region" description="Basic and acidic residues" evidence="2">
    <location>
        <begin position="2094"/>
        <end position="2114"/>
    </location>
</feature>
<dbReference type="OrthoDB" id="2441647at2759"/>
<feature type="compositionally biased region" description="Basic and acidic residues" evidence="2">
    <location>
        <begin position="1873"/>
        <end position="1887"/>
    </location>
</feature>
<reference evidence="3" key="1">
    <citation type="submission" date="2015-09" db="EMBL/GenBank/DDBJ databases">
        <title>De novo assembly of Pectinophora gossypiella (Pink Bollworm) gut transcriptome.</title>
        <authorList>
            <person name="Tassone E.E."/>
        </authorList>
    </citation>
    <scope>NUCLEOTIDE SEQUENCE</scope>
</reference>
<feature type="coiled-coil region" evidence="1">
    <location>
        <begin position="1624"/>
        <end position="1768"/>
    </location>
</feature>
<feature type="compositionally biased region" description="Low complexity" evidence="2">
    <location>
        <begin position="25"/>
        <end position="37"/>
    </location>
</feature>
<accession>A0A1E1WC66</accession>
<feature type="coiled-coil region" evidence="1">
    <location>
        <begin position="826"/>
        <end position="923"/>
    </location>
</feature>
<feature type="compositionally biased region" description="Basic and acidic residues" evidence="2">
    <location>
        <begin position="2797"/>
        <end position="2808"/>
    </location>
</feature>
<dbReference type="EMBL" id="GDQN01006484">
    <property type="protein sequence ID" value="JAT84570.1"/>
    <property type="molecule type" value="Transcribed_RNA"/>
</dbReference>
<evidence type="ECO:0008006" key="4">
    <source>
        <dbReference type="Google" id="ProtNLM"/>
    </source>
</evidence>
<feature type="compositionally biased region" description="Low complexity" evidence="2">
    <location>
        <begin position="1863"/>
        <end position="1872"/>
    </location>
</feature>
<feature type="compositionally biased region" description="Polar residues" evidence="2">
    <location>
        <begin position="430"/>
        <end position="442"/>
    </location>
</feature>
<feature type="coiled-coil region" evidence="1">
    <location>
        <begin position="254"/>
        <end position="341"/>
    </location>
</feature>
<feature type="compositionally biased region" description="Polar residues" evidence="2">
    <location>
        <begin position="38"/>
        <end position="51"/>
    </location>
</feature>
<dbReference type="PANTHER" id="PTHR23159:SF31">
    <property type="entry name" value="CENTROSOME-ASSOCIATED PROTEIN CEP250 ISOFORM X1"/>
    <property type="match status" value="1"/>
</dbReference>
<organism evidence="3">
    <name type="scientific">Pectinophora gossypiella</name>
    <name type="common">Cotton pink bollworm</name>
    <name type="synonym">Depressaria gossypiella</name>
    <dbReference type="NCBI Taxonomy" id="13191"/>
    <lineage>
        <taxon>Eukaryota</taxon>
        <taxon>Metazoa</taxon>
        <taxon>Ecdysozoa</taxon>
        <taxon>Arthropoda</taxon>
        <taxon>Hexapoda</taxon>
        <taxon>Insecta</taxon>
        <taxon>Pterygota</taxon>
        <taxon>Neoptera</taxon>
        <taxon>Endopterygota</taxon>
        <taxon>Lepidoptera</taxon>
        <taxon>Glossata</taxon>
        <taxon>Ditrysia</taxon>
        <taxon>Gelechioidea</taxon>
        <taxon>Gelechiidae</taxon>
        <taxon>Apatetrinae</taxon>
        <taxon>Pectinophora</taxon>
    </lineage>
</organism>
<feature type="region of interest" description="Disordered" evidence="2">
    <location>
        <begin position="2794"/>
        <end position="2826"/>
    </location>
</feature>
<name>A0A1E1WC66_PECGO</name>
<keyword evidence="1" id="KW-0175">Coiled coil</keyword>
<feature type="region of interest" description="Disordered" evidence="2">
    <location>
        <begin position="1"/>
        <end position="53"/>
    </location>
</feature>
<feature type="coiled-coil region" evidence="1">
    <location>
        <begin position="668"/>
        <end position="782"/>
    </location>
</feature>
<evidence type="ECO:0000256" key="1">
    <source>
        <dbReference type="SAM" id="Coils"/>
    </source>
</evidence>
<feature type="compositionally biased region" description="Basic and acidic residues" evidence="2">
    <location>
        <begin position="1"/>
        <end position="18"/>
    </location>
</feature>
<evidence type="ECO:0000313" key="3">
    <source>
        <dbReference type="EMBL" id="JAT84570.1"/>
    </source>
</evidence>
<dbReference type="PANTHER" id="PTHR23159">
    <property type="entry name" value="CENTROSOMAL PROTEIN 2"/>
    <property type="match status" value="1"/>
</dbReference>
<feature type="coiled-coil region" evidence="1">
    <location>
        <begin position="2390"/>
        <end position="2689"/>
    </location>
</feature>
<feature type="coiled-coil region" evidence="1">
    <location>
        <begin position="1094"/>
        <end position="1599"/>
    </location>
</feature>
<feature type="coiled-coil region" evidence="1">
    <location>
        <begin position="2290"/>
        <end position="2359"/>
    </location>
</feature>
<feature type="region of interest" description="Disordered" evidence="2">
    <location>
        <begin position="930"/>
        <end position="961"/>
    </location>
</feature>
<sequence length="2907" mass="335442">MSDDKNVDNPQKRGKSEVPDTNIAVSSSEVSSVAGSVQTAKTHPRVSSSSDRQIKFERAQKCLENAALVSKRIKEHRKATAELLGRPFEDDDVGDTASEMASTMSEKTGYSVATDTSGALSVQDALNIPGISESLANTLKQKELLMERIKQYKEISKRPMKTTPVARKDSTADVKAVVTKSKDSPDVSQLVNTLKEKENALSVIQVKMKAMETTILELQEKITEKDQIIEAKNRATTLMSDSLSKKEKDSLSLLEDTRQQMIKMQENFINMELEWKEEKNRLLKQIEEKDEKISSLEEANTILENSRFEISVANSKLLEELELKNKEISELQDKIDKMSYEEIKHVPELTQKEREDVEEEKGSLEIANMVELTKKIELLEQLNCQIRQTNKELENKLANMNTESKAAATSSPSKKGSPLPTRKGARNTSKKSPWSQLSSESLPQEVDKKPSKNEVSKLEMVVQSLNKEILDKEYMISQKDALISELQTAITENETIMNELKSQVRIQANLVEVGVITDEIELLCHSKAEVAKHYEPVEGTISDAALPKEVKELEEKLKAAQDQIAALNTEIDAANKNMIKVKSNHKLKLKQMQKTIDNFSKVSDANAEIVKLNEELHQLSQKVAELEEEKGNLQLHLVDYDSGRLTESDVYKKMVEMENLAETRLKSISVLEAQKFDLVQELHELQQKNVEMEDKLADMSHLQSEQVSSEMKSVQLEEQIDQLSASTKELELVIENLKLDKEQLEGTIKSLEEEKQELLHKLENYIQENMELTDKLEKLSAEKVSSAESIEIVESLTTQEKLELEEYNKGLPEHKIEDSHADMPVTPEYQENIENLVEQSAELNKKIELFTQERQEVLEKMSKISSENESLQQRMTELSNQCDNLQSNIELLTSEKQELSGLNEELNRQIEELKRERLEIMKESIEIVKPTSAEDTAEGIPAETQHDDKTTGEKGNNRTKSVKQLTKDILKLKNTIKEREAEIGDCQMKILSLEEQQQKYNELLQINSGYESKVKALTDENYQLREELDNVKKDKISEQQLVQYKQTQDLLQQEIQKLQHDFAMTTSSRDARIQELESLLVEYEKQIFNYGTTLQQKDKEMAEYVNQITKLNDVSQKLRSTIEVLEEEKAKDPNAELVKTLNKQIAANQKKLAECEDKLKKLEEEKAQLLSVNVSLENKNVNLDSELKKLQDAFTEKQNLIKELQIQQQKYSEEMSNVKIQLKERDEEVHEIKLQLRKESIENEKLRSTLAEKETHSDEYTKELQEAIDKVKNLTDEKVALSEQCTTMETKNKELMDKLKKFAASVKKKSSMYAELEGHMSEKQKELEAKTLQVEQLLIQVETLPALQEKLKYAEEELNRLQSQRLNFEQQKSQDILNLQTEIQTLQDRLATTLNETSKINHDFNETQQVLYLAQDENAKLKLQIDTLSNKLADYEVEQKNNLNFITKVSSLEADISQKQMQIAELLSKLEHQEQLLSQLQFGQDAKIQERDLYIESLETEINKYKNRICRLEESISIMEDRRHTLERKADQLDTQLQEKQKAYSEYTSQEDQLVGRLAVLMDHDRVVEKQLHEIENENKELQHKTHHLSEENQRLRKSLSDIQDHCNTLVDKASRTDFVESELAKYQSQLHELDAHLKRLTHEHQNLLVEKKREIEEIEAEFNTQIENSIREKKTLSEKYEKINEHVTQLESRLQEYRNNIETLKINNEELNRINQDLVENSAREQSRAPDYTEQYINEINKLNSIVNNKNENIHELNNKLQTVQSNNIAIVSNLESKIAELNERVQYSSTVIDQLVQESNTVRASNEHLQTCLLQKDEQIRRLTEEKSVTFEMTIPKTEGMVISSTIEPLREGSREFDVSSIESQIVSESEPVHPDKHVVKRSEQHQTSPDKAASSGEIQEPEIVAKKAYLCYKGEEGTPEQSDDPFNSDEGWGLGECEEIGEVTPGMTHLTDQIQQLKKQNESLKADLDASNNKLMKALKKLKELKSNNEMLSNELKISKQISQTSFLDSAIEDEMKINIQELEKKVQELTADINKEKREKEALRKQNEVFNNANDKLTEMKEKLDNEIELWKYKFKEANDKMSTLQWGADSKDSPDHKTPATTRNPKDDALREEIIKLEKENDELQTIIDQLSSQNKELSSQQTQLSTQVMELNKQLQENKSTSETYDALNTQLLELQAKNNELQNNNDILNKKIQDLEIQYKETNEKNEELIAKKVKHNDMLIETIRQLEEESIRLKETKSEAGDIVHGLISELETAKTRLQWHEERKNDDKVQDMDVLASAEKYRSLEDYCSILKRDLEKANNKLMQVEAENMTLLEDINEYKKQIEELNSKLEQLNIENDQLLSTVAELRSSVSSAVDQRGFEIAELWKQHLAQRETDFQRTEQELRSQLSASEAKYEQLLDSVQSSTQEETNQLVMMEQITSLQNKLQDKEEHLRNLQDKYVEVMNQIDMLRSEMEDEKVMYENKLLGQQEEYEKQIKELASKNQEHTEGYEAAYHNLQSELATTKTTNDELNQQVQELLGKVKESEENILELTNQLRLKDSEIYQKTHDFTITLTQRNEEFETVRKQLLELEKKVEDLTYEKESELAVLRLKMHEKAEDFERAHQDVEEEKLSLTQELNAKIIECTNLNKQLSDLNKKLEENASQTAEMQTALENQEMEIVTLSDEISNLQEILKNSKIEKHVTFASDTKAAPESAEQAAEAMSKELLDPVPRAELDLALYMLHQRDVRCEELTMELTQLLDERDTLQLRLSDSLRSYEELKSKCQSAGVEVSLNISQETIPESSFTVEKEQHFVDTHRGQTSRSSSISDPDGDKPKLQAKLSELRTVRHSRDVRLRHESEARQLDLRLLQRDVAHLPPEAREQLAQAHHTLSRDSQSTSTVLLNWLRGKSTPKVVHM</sequence>
<feature type="coiled-coil region" evidence="1">
    <location>
        <begin position="962"/>
        <end position="1061"/>
    </location>
</feature>